<dbReference type="Pfam" id="PF13855">
    <property type="entry name" value="LRR_8"/>
    <property type="match status" value="4"/>
</dbReference>
<evidence type="ECO:0000313" key="5">
    <source>
        <dbReference type="Proteomes" id="UP000265200"/>
    </source>
</evidence>
<dbReference type="PROSITE" id="PS51450">
    <property type="entry name" value="LRR"/>
    <property type="match status" value="3"/>
</dbReference>
<reference evidence="4" key="3">
    <citation type="submission" date="2025-08" db="UniProtKB">
        <authorList>
            <consortium name="Ensembl"/>
        </authorList>
    </citation>
    <scope>IDENTIFICATION</scope>
    <source>
        <strain evidence="4">HSOK</strain>
    </source>
</reference>
<evidence type="ECO:0000313" key="4">
    <source>
        <dbReference type="Ensembl" id="ENSORLP00015034750.1"/>
    </source>
</evidence>
<dbReference type="AlphaFoldDB" id="A0A3P9JRB3"/>
<evidence type="ECO:0000256" key="2">
    <source>
        <dbReference type="ARBA" id="ARBA00022737"/>
    </source>
</evidence>
<accession>A0A3P9JRB3</accession>
<keyword evidence="2" id="KW-0677">Repeat</keyword>
<feature type="region of interest" description="Disordered" evidence="3">
    <location>
        <begin position="60"/>
        <end position="89"/>
    </location>
</feature>
<dbReference type="InterPro" id="IPR032675">
    <property type="entry name" value="LRR_dom_sf"/>
</dbReference>
<reference evidence="4" key="4">
    <citation type="submission" date="2025-09" db="UniProtKB">
        <authorList>
            <consortium name="Ensembl"/>
        </authorList>
    </citation>
    <scope>IDENTIFICATION</scope>
    <source>
        <strain evidence="4">HSOK</strain>
    </source>
</reference>
<reference evidence="4 5" key="2">
    <citation type="submission" date="2017-04" db="EMBL/GenBank/DDBJ databases">
        <title>CpG methylation of centromeres and impact of large insertions on vertebrate speciation.</title>
        <authorList>
            <person name="Ichikawa K."/>
            <person name="Yoshimura J."/>
            <person name="Morishita S."/>
        </authorList>
    </citation>
    <scope>NUCLEOTIDE SEQUENCE</scope>
    <source>
        <strain evidence="4 5">HSOK</strain>
    </source>
</reference>
<dbReference type="PANTHER" id="PTHR46544:SF2">
    <property type="entry name" value="EXTRACELLULAR MATRIX PROTEIN 2-RELATED"/>
    <property type="match status" value="1"/>
</dbReference>
<feature type="compositionally biased region" description="Polar residues" evidence="3">
    <location>
        <begin position="79"/>
        <end position="89"/>
    </location>
</feature>
<dbReference type="InterPro" id="IPR003591">
    <property type="entry name" value="Leu-rich_rpt_typical-subtyp"/>
</dbReference>
<name>A0A3P9JRB3_ORYLA</name>
<dbReference type="Proteomes" id="UP000265200">
    <property type="component" value="Chromosome 7"/>
</dbReference>
<dbReference type="SMART" id="SM00369">
    <property type="entry name" value="LRR_TYP"/>
    <property type="match status" value="12"/>
</dbReference>
<feature type="compositionally biased region" description="Acidic residues" evidence="3">
    <location>
        <begin position="60"/>
        <end position="77"/>
    </location>
</feature>
<dbReference type="InterPro" id="IPR043184">
    <property type="entry name" value="ECM2"/>
</dbReference>
<keyword evidence="1" id="KW-0433">Leucine-rich repeat</keyword>
<dbReference type="PRINTS" id="PR00019">
    <property type="entry name" value="LEURICHRPT"/>
</dbReference>
<dbReference type="Ensembl" id="ENSORLT00015028875.1">
    <property type="protein sequence ID" value="ENSORLP00015034750.1"/>
    <property type="gene ID" value="ENSORLG00015020884.1"/>
</dbReference>
<evidence type="ECO:0000256" key="3">
    <source>
        <dbReference type="SAM" id="MobiDB-lite"/>
    </source>
</evidence>
<dbReference type="PANTHER" id="PTHR46544">
    <property type="entry name" value="EXTRACELLULAR MATRIX PROTEIN 2-RELATED"/>
    <property type="match status" value="1"/>
</dbReference>
<dbReference type="SUPFAM" id="SSF52058">
    <property type="entry name" value="L domain-like"/>
    <property type="match status" value="1"/>
</dbReference>
<dbReference type="SMART" id="SM00364">
    <property type="entry name" value="LRR_BAC"/>
    <property type="match status" value="6"/>
</dbReference>
<dbReference type="InterPro" id="IPR001611">
    <property type="entry name" value="Leu-rich_rpt"/>
</dbReference>
<reference key="1">
    <citation type="journal article" date="2007" name="Nature">
        <title>The medaka draft genome and insights into vertebrate genome evolution.</title>
        <authorList>
            <person name="Kasahara M."/>
            <person name="Naruse K."/>
            <person name="Sasaki S."/>
            <person name="Nakatani Y."/>
            <person name="Qu W."/>
            <person name="Ahsan B."/>
            <person name="Yamada T."/>
            <person name="Nagayasu Y."/>
            <person name="Doi K."/>
            <person name="Kasai Y."/>
            <person name="Jindo T."/>
            <person name="Kobayashi D."/>
            <person name="Shimada A."/>
            <person name="Toyoda A."/>
            <person name="Kuroki Y."/>
            <person name="Fujiyama A."/>
            <person name="Sasaki T."/>
            <person name="Shimizu A."/>
            <person name="Asakawa S."/>
            <person name="Shimizu N."/>
            <person name="Hashimoto S."/>
            <person name="Yang J."/>
            <person name="Lee Y."/>
            <person name="Matsushima K."/>
            <person name="Sugano S."/>
            <person name="Sakaizumi M."/>
            <person name="Narita T."/>
            <person name="Ohishi K."/>
            <person name="Haga S."/>
            <person name="Ohta F."/>
            <person name="Nomoto H."/>
            <person name="Nogata K."/>
            <person name="Morishita T."/>
            <person name="Endo T."/>
            <person name="Shin-I T."/>
            <person name="Takeda H."/>
            <person name="Morishita S."/>
            <person name="Kohara Y."/>
        </authorList>
    </citation>
    <scope>NUCLEOTIDE SEQUENCE [LARGE SCALE GENOMIC DNA]</scope>
    <source>
        <strain>Hd-rR</strain>
    </source>
</reference>
<protein>
    <submittedName>
        <fullName evidence="4">Si:dkey-32e6.6</fullName>
    </submittedName>
</protein>
<dbReference type="Gene3D" id="3.80.10.10">
    <property type="entry name" value="Ribonuclease Inhibitor"/>
    <property type="match status" value="2"/>
</dbReference>
<proteinExistence type="predicted"/>
<evidence type="ECO:0000256" key="1">
    <source>
        <dbReference type="ARBA" id="ARBA00022614"/>
    </source>
</evidence>
<organism evidence="4 5">
    <name type="scientific">Oryzias latipes</name>
    <name type="common">Japanese rice fish</name>
    <name type="synonym">Japanese killifish</name>
    <dbReference type="NCBI Taxonomy" id="8090"/>
    <lineage>
        <taxon>Eukaryota</taxon>
        <taxon>Metazoa</taxon>
        <taxon>Chordata</taxon>
        <taxon>Craniata</taxon>
        <taxon>Vertebrata</taxon>
        <taxon>Euteleostomi</taxon>
        <taxon>Actinopterygii</taxon>
        <taxon>Neopterygii</taxon>
        <taxon>Teleostei</taxon>
        <taxon>Neoteleostei</taxon>
        <taxon>Acanthomorphata</taxon>
        <taxon>Ovalentaria</taxon>
        <taxon>Atherinomorphae</taxon>
        <taxon>Beloniformes</taxon>
        <taxon>Adrianichthyidae</taxon>
        <taxon>Oryziinae</taxon>
        <taxon>Oryzias</taxon>
    </lineage>
</organism>
<sequence>MMMKRKMMTMKRKKMMMTKRRKKRFQLSNLFIYPFSTQKCIEWIYFLLCVCVCVGQEEEEEEEEEEEGEGEEEEEPTEAPSNQTETNSNMTWPAAECQTAEKEISCRGVGLTQLPVLQNPEATKLDVAGNNISIVTARAFLGLPRLETLDLSQNDLDDESFSQKPLFNLTSLKKLNLADNRITRVPALPPSLEELRINNNKLSGLTPDCFKGLVNLLHLELQDNILHEGSVSPAAFSPLQGLLYLHLDRNHFSSIPRGLPASLQVLKIKKNQIYEVRGEPLRDCIHLKELDLSHNHIYEQAIASDAWIRLKSLEALDLSHNQLTSIPVNLPRPLRKLNLQHNRISQLPAYPFRHLKPGLQALHLSHNTLKDNGIGRRAFVGTYRSLKELLLDNNYLEEVPPCIRQFKNLQMLRLDNNKIRLMRPWGVCHPRNSGSLASVHLENNLLEVETLPPKAFSCVIDAKGLILYPQLYKKDENT</sequence>